<feature type="compositionally biased region" description="Basic and acidic residues" evidence="8">
    <location>
        <begin position="67"/>
        <end position="82"/>
    </location>
</feature>
<evidence type="ECO:0000256" key="7">
    <source>
        <dbReference type="ARBA" id="ARBA00023242"/>
    </source>
</evidence>
<feature type="region of interest" description="Disordered" evidence="8">
    <location>
        <begin position="1"/>
        <end position="151"/>
    </location>
</feature>
<name>A0A6A6DMK2_9PEZI</name>
<organism evidence="10 11">
    <name type="scientific">Zopfia rhizophila CBS 207.26</name>
    <dbReference type="NCBI Taxonomy" id="1314779"/>
    <lineage>
        <taxon>Eukaryota</taxon>
        <taxon>Fungi</taxon>
        <taxon>Dikarya</taxon>
        <taxon>Ascomycota</taxon>
        <taxon>Pezizomycotina</taxon>
        <taxon>Dothideomycetes</taxon>
        <taxon>Dothideomycetes incertae sedis</taxon>
        <taxon>Zopfiaceae</taxon>
        <taxon>Zopfia</taxon>
    </lineage>
</organism>
<feature type="compositionally biased region" description="Low complexity" evidence="8">
    <location>
        <begin position="12"/>
        <end position="27"/>
    </location>
</feature>
<feature type="domain" description="Pinin/SDK/MemA protein" evidence="9">
    <location>
        <begin position="80"/>
        <end position="194"/>
    </location>
</feature>
<dbReference type="GO" id="GO:0008380">
    <property type="term" value="P:RNA splicing"/>
    <property type="evidence" value="ECO:0007669"/>
    <property type="project" value="UniProtKB-KW"/>
</dbReference>
<evidence type="ECO:0000256" key="2">
    <source>
        <dbReference type="ARBA" id="ARBA00010386"/>
    </source>
</evidence>
<dbReference type="InterPro" id="IPR039853">
    <property type="entry name" value="Pinin"/>
</dbReference>
<keyword evidence="4" id="KW-0805">Transcription regulation</keyword>
<comment type="similarity">
    <text evidence="2">Belongs to the pinin family.</text>
</comment>
<dbReference type="EMBL" id="ML994656">
    <property type="protein sequence ID" value="KAF2180711.1"/>
    <property type="molecule type" value="Genomic_DNA"/>
</dbReference>
<evidence type="ECO:0000256" key="1">
    <source>
        <dbReference type="ARBA" id="ARBA00004123"/>
    </source>
</evidence>
<evidence type="ECO:0000256" key="4">
    <source>
        <dbReference type="ARBA" id="ARBA00023015"/>
    </source>
</evidence>
<keyword evidence="7" id="KW-0539">Nucleus</keyword>
<evidence type="ECO:0000256" key="5">
    <source>
        <dbReference type="ARBA" id="ARBA00023163"/>
    </source>
</evidence>
<dbReference type="InterPro" id="IPR006786">
    <property type="entry name" value="Pinin_SDK_MemA"/>
</dbReference>
<evidence type="ECO:0000313" key="11">
    <source>
        <dbReference type="Proteomes" id="UP000800200"/>
    </source>
</evidence>
<accession>A0A6A6DMK2</accession>
<dbReference type="OrthoDB" id="330772at2759"/>
<gene>
    <name evidence="10" type="ORF">K469DRAFT_714285</name>
</gene>
<feature type="compositionally biased region" description="Basic and acidic residues" evidence="8">
    <location>
        <begin position="38"/>
        <end position="57"/>
    </location>
</feature>
<evidence type="ECO:0000256" key="3">
    <source>
        <dbReference type="ARBA" id="ARBA00022664"/>
    </source>
</evidence>
<dbReference type="GO" id="GO:0006397">
    <property type="term" value="P:mRNA processing"/>
    <property type="evidence" value="ECO:0007669"/>
    <property type="project" value="UniProtKB-KW"/>
</dbReference>
<reference evidence="10" key="1">
    <citation type="journal article" date="2020" name="Stud. Mycol.">
        <title>101 Dothideomycetes genomes: a test case for predicting lifestyles and emergence of pathogens.</title>
        <authorList>
            <person name="Haridas S."/>
            <person name="Albert R."/>
            <person name="Binder M."/>
            <person name="Bloem J."/>
            <person name="Labutti K."/>
            <person name="Salamov A."/>
            <person name="Andreopoulos B."/>
            <person name="Baker S."/>
            <person name="Barry K."/>
            <person name="Bills G."/>
            <person name="Bluhm B."/>
            <person name="Cannon C."/>
            <person name="Castanera R."/>
            <person name="Culley D."/>
            <person name="Daum C."/>
            <person name="Ezra D."/>
            <person name="Gonzalez J."/>
            <person name="Henrissat B."/>
            <person name="Kuo A."/>
            <person name="Liang C."/>
            <person name="Lipzen A."/>
            <person name="Lutzoni F."/>
            <person name="Magnuson J."/>
            <person name="Mondo S."/>
            <person name="Nolan M."/>
            <person name="Ohm R."/>
            <person name="Pangilinan J."/>
            <person name="Park H.-J."/>
            <person name="Ramirez L."/>
            <person name="Alfaro M."/>
            <person name="Sun H."/>
            <person name="Tritt A."/>
            <person name="Yoshinaga Y."/>
            <person name="Zwiers L.-H."/>
            <person name="Turgeon B."/>
            <person name="Goodwin S."/>
            <person name="Spatafora J."/>
            <person name="Crous P."/>
            <person name="Grigoriev I."/>
        </authorList>
    </citation>
    <scope>NUCLEOTIDE SEQUENCE</scope>
    <source>
        <strain evidence="10">CBS 207.26</strain>
    </source>
</reference>
<evidence type="ECO:0000313" key="10">
    <source>
        <dbReference type="EMBL" id="KAF2180711.1"/>
    </source>
</evidence>
<protein>
    <recommendedName>
        <fullName evidence="9">Pinin/SDK/MemA protein domain-containing protein</fullName>
    </recommendedName>
</protein>
<evidence type="ECO:0000256" key="6">
    <source>
        <dbReference type="ARBA" id="ARBA00023187"/>
    </source>
</evidence>
<feature type="compositionally biased region" description="Basic and acidic residues" evidence="8">
    <location>
        <begin position="267"/>
        <end position="298"/>
    </location>
</feature>
<keyword evidence="5" id="KW-0804">Transcription</keyword>
<comment type="subcellular location">
    <subcellularLocation>
        <location evidence="1">Nucleus</location>
    </subcellularLocation>
</comment>
<feature type="compositionally biased region" description="Basic and acidic residues" evidence="8">
    <location>
        <begin position="190"/>
        <end position="254"/>
    </location>
</feature>
<dbReference type="PANTHER" id="PTHR12707:SF0">
    <property type="entry name" value="PININ"/>
    <property type="match status" value="1"/>
</dbReference>
<keyword evidence="11" id="KW-1185">Reference proteome</keyword>
<keyword evidence="3" id="KW-0507">mRNA processing</keyword>
<feature type="region of interest" description="Disordered" evidence="8">
    <location>
        <begin position="182"/>
        <end position="319"/>
    </location>
</feature>
<evidence type="ECO:0000256" key="8">
    <source>
        <dbReference type="SAM" id="MobiDB-lite"/>
    </source>
</evidence>
<dbReference type="Pfam" id="PF04696">
    <property type="entry name" value="Pinin_SDK_memA"/>
    <property type="match status" value="1"/>
</dbReference>
<proteinExistence type="inferred from homology"/>
<sequence length="332" mass="37548">MEGSIASAVVLPEPLQSPPAAASPPNSQKRRQSSASEQDSKRPRLNNEADIGDRRGSDAVNTASETGPERRKSSATLDPKERTRGKRLFGQVLGALSQGSTTTAQRRRVDIEKRHQAKLKQQEEEDGQRRKERLAQLKAQRKKDQRKFDEQSMRIRHDNLLSMAHFLSTKFEPRLYYKPWELTEEEEDQVKDQIAEAQDIIDRELEEFEARREEEEEREQGASRDKDANRDADALRRSESVGKEHDAGTPKEHSTTNGATNDSESPLPRDQEPKEDHAEGMVEEAVNRERTIIDEKQTESPSQPAAIEEGGKEGLDDNGEEVLEAAEDTVIY</sequence>
<dbReference type="GO" id="GO:0071013">
    <property type="term" value="C:catalytic step 2 spliceosome"/>
    <property type="evidence" value="ECO:0007669"/>
    <property type="project" value="TreeGrafter"/>
</dbReference>
<dbReference type="PANTHER" id="PTHR12707">
    <property type="entry name" value="PINN"/>
    <property type="match status" value="1"/>
</dbReference>
<dbReference type="AlphaFoldDB" id="A0A6A6DMK2"/>
<evidence type="ECO:0000259" key="9">
    <source>
        <dbReference type="Pfam" id="PF04696"/>
    </source>
</evidence>
<feature type="compositionally biased region" description="Polar residues" evidence="8">
    <location>
        <begin position="255"/>
        <end position="264"/>
    </location>
</feature>
<dbReference type="Proteomes" id="UP000800200">
    <property type="component" value="Unassembled WGS sequence"/>
</dbReference>
<keyword evidence="6" id="KW-0508">mRNA splicing</keyword>